<keyword evidence="3" id="KW-1185">Reference proteome</keyword>
<evidence type="ECO:0000313" key="3">
    <source>
        <dbReference type="Proteomes" id="UP001358586"/>
    </source>
</evidence>
<protein>
    <submittedName>
        <fullName evidence="2">Uncharacterized protein</fullName>
    </submittedName>
</protein>
<proteinExistence type="predicted"/>
<feature type="compositionally biased region" description="Polar residues" evidence="1">
    <location>
        <begin position="38"/>
        <end position="50"/>
    </location>
</feature>
<comment type="caution">
    <text evidence="2">The sequence shown here is derived from an EMBL/GenBank/DDBJ whole genome shotgun (WGS) entry which is preliminary data.</text>
</comment>
<evidence type="ECO:0000256" key="1">
    <source>
        <dbReference type="SAM" id="MobiDB-lite"/>
    </source>
</evidence>
<sequence>MVEKEALSKLARANPPTEDMDLKTLTPSPKTLMPETMPTMTSNRVQEIGK</sequence>
<gene>
    <name evidence="2" type="ORF">PVK06_011280</name>
</gene>
<organism evidence="2 3">
    <name type="scientific">Gossypium arboreum</name>
    <name type="common">Tree cotton</name>
    <name type="synonym">Gossypium nanking</name>
    <dbReference type="NCBI Taxonomy" id="29729"/>
    <lineage>
        <taxon>Eukaryota</taxon>
        <taxon>Viridiplantae</taxon>
        <taxon>Streptophyta</taxon>
        <taxon>Embryophyta</taxon>
        <taxon>Tracheophyta</taxon>
        <taxon>Spermatophyta</taxon>
        <taxon>Magnoliopsida</taxon>
        <taxon>eudicotyledons</taxon>
        <taxon>Gunneridae</taxon>
        <taxon>Pentapetalae</taxon>
        <taxon>rosids</taxon>
        <taxon>malvids</taxon>
        <taxon>Malvales</taxon>
        <taxon>Malvaceae</taxon>
        <taxon>Malvoideae</taxon>
        <taxon>Gossypium</taxon>
    </lineage>
</organism>
<reference evidence="2 3" key="1">
    <citation type="submission" date="2023-03" db="EMBL/GenBank/DDBJ databases">
        <title>WGS of Gossypium arboreum.</title>
        <authorList>
            <person name="Yu D."/>
        </authorList>
    </citation>
    <scope>NUCLEOTIDE SEQUENCE [LARGE SCALE GENOMIC DNA]</scope>
    <source>
        <tissue evidence="2">Leaf</tissue>
    </source>
</reference>
<accession>A0ABR0Q8H9</accession>
<evidence type="ECO:0000313" key="2">
    <source>
        <dbReference type="EMBL" id="KAK5835588.1"/>
    </source>
</evidence>
<name>A0ABR0Q8H9_GOSAR</name>
<dbReference type="Proteomes" id="UP001358586">
    <property type="component" value="Chromosome 4"/>
</dbReference>
<dbReference type="EMBL" id="JARKNE010000004">
    <property type="protein sequence ID" value="KAK5835588.1"/>
    <property type="molecule type" value="Genomic_DNA"/>
</dbReference>
<feature type="region of interest" description="Disordered" evidence="1">
    <location>
        <begin position="1"/>
        <end position="50"/>
    </location>
</feature>